<evidence type="ECO:0000313" key="3">
    <source>
        <dbReference type="Proteomes" id="UP000325161"/>
    </source>
</evidence>
<evidence type="ECO:0000313" key="2">
    <source>
        <dbReference type="EMBL" id="QEI06610.1"/>
    </source>
</evidence>
<evidence type="ECO:0000259" key="1">
    <source>
        <dbReference type="Pfam" id="PF01425"/>
    </source>
</evidence>
<dbReference type="InterPro" id="IPR023631">
    <property type="entry name" value="Amidase_dom"/>
</dbReference>
<organism evidence="2 3">
    <name type="scientific">Pigmentiphaga aceris</name>
    <dbReference type="NCBI Taxonomy" id="1940612"/>
    <lineage>
        <taxon>Bacteria</taxon>
        <taxon>Pseudomonadati</taxon>
        <taxon>Pseudomonadota</taxon>
        <taxon>Betaproteobacteria</taxon>
        <taxon>Burkholderiales</taxon>
        <taxon>Alcaligenaceae</taxon>
        <taxon>Pigmentiphaga</taxon>
    </lineage>
</organism>
<dbReference type="PANTHER" id="PTHR43372:SF4">
    <property type="entry name" value="FATTY-ACID AMIDE HYDROLASE 2"/>
    <property type="match status" value="1"/>
</dbReference>
<dbReference type="InterPro" id="IPR052739">
    <property type="entry name" value="FAAH2"/>
</dbReference>
<dbReference type="GO" id="GO:0004040">
    <property type="term" value="F:amidase activity"/>
    <property type="evidence" value="ECO:0007669"/>
    <property type="project" value="UniProtKB-EC"/>
</dbReference>
<dbReference type="GO" id="GO:0012505">
    <property type="term" value="C:endomembrane system"/>
    <property type="evidence" value="ECO:0007669"/>
    <property type="project" value="TreeGrafter"/>
</dbReference>
<gene>
    <name evidence="2" type="ORF">FXN63_12780</name>
</gene>
<dbReference type="EMBL" id="CP043046">
    <property type="protein sequence ID" value="QEI06610.1"/>
    <property type="molecule type" value="Genomic_DNA"/>
</dbReference>
<protein>
    <submittedName>
        <fullName evidence="2">Amidase</fullName>
        <ecNumber evidence="2">3.5.1.4</ecNumber>
    </submittedName>
</protein>
<dbReference type="Proteomes" id="UP000325161">
    <property type="component" value="Chromosome"/>
</dbReference>
<sequence length="498" mass="52747">MSVDASVETRPVTKQSQDWAYADLRQVVAALAAGQVTAIDLLERALARIAERDGEINAVVVHDAARARVAARAADAALQRGERLPLLGVPVTVKESFDVAGLPTTSGDPAYRDLVATKDAAVVDALRRAGAIIVGKTNVPLALGDIQSFNAIYGRSDNPWNPSTTPGGSSGGSAAAVAAGFVALEVGTDIGGSIRIPAHFCGVAAHKPTYGIVSMVGNGVPPGRFAERDLSCAGPLARRAADLSIALDVLINNDPLARKAIHVSLPPARHTALRDFRVLVLREHPLLAASDDATLPLDRVQAILSDAGVKVDTTSDLLPDLVASHKVYQQLLIGTSLAYKPAAFFDTARIAVDALAPDDDSFEAVRVRSSFLSHRDWLLANEARLALRDRWEKLFETYDAVLTPVSVSAAFAHDHSQPRDARFVDVHGSAVPYLNLFVWVGVPTVAGLPATVIPVARNAKGLPVGVQIIGPYLEDKTPLVLAELLEQQLGDFVPPPGW</sequence>
<dbReference type="InterPro" id="IPR018294">
    <property type="entry name" value="ISPD_synthase_CS"/>
</dbReference>
<dbReference type="GO" id="GO:0008299">
    <property type="term" value="P:isoprenoid biosynthetic process"/>
    <property type="evidence" value="ECO:0007669"/>
    <property type="project" value="InterPro"/>
</dbReference>
<dbReference type="PIRSF" id="PIRSF001221">
    <property type="entry name" value="Amidase_fungi"/>
    <property type="match status" value="1"/>
</dbReference>
<name>A0A5C0B0G8_9BURK</name>
<feature type="domain" description="Amidase" evidence="1">
    <location>
        <begin position="40"/>
        <end position="477"/>
    </location>
</feature>
<dbReference type="OrthoDB" id="8576090at2"/>
<keyword evidence="2" id="KW-0378">Hydrolase</keyword>
<keyword evidence="3" id="KW-1185">Reference proteome</keyword>
<dbReference type="EC" id="3.5.1.4" evidence="2"/>
<reference evidence="2 3" key="1">
    <citation type="submission" date="2019-08" db="EMBL/GenBank/DDBJ databases">
        <title>Amphibian skin-associated Pigmentiphaga: genome sequence and occurrence across geography and hosts.</title>
        <authorList>
            <person name="Bletz M.C."/>
            <person name="Bunk B."/>
            <person name="Sproeer C."/>
            <person name="Biwer P."/>
            <person name="Reiter S."/>
            <person name="Rabemananjara F.C.E."/>
            <person name="Schulz S."/>
            <person name="Overmann J."/>
            <person name="Vences M."/>
        </authorList>
    </citation>
    <scope>NUCLEOTIDE SEQUENCE [LARGE SCALE GENOMIC DNA]</scope>
    <source>
        <strain evidence="2 3">Mada1488</strain>
    </source>
</reference>
<dbReference type="PANTHER" id="PTHR43372">
    <property type="entry name" value="FATTY-ACID AMIDE HYDROLASE"/>
    <property type="match status" value="1"/>
</dbReference>
<proteinExistence type="predicted"/>
<accession>A0A5C0B0G8</accession>
<dbReference type="NCBIfam" id="NF004816">
    <property type="entry name" value="PRK06170.1"/>
    <property type="match status" value="1"/>
</dbReference>
<dbReference type="Gene3D" id="3.90.1300.10">
    <property type="entry name" value="Amidase signature (AS) domain"/>
    <property type="match status" value="1"/>
</dbReference>
<dbReference type="AlphaFoldDB" id="A0A5C0B0G8"/>
<dbReference type="KEGG" id="pacr:FXN63_12780"/>
<dbReference type="SUPFAM" id="SSF75304">
    <property type="entry name" value="Amidase signature (AS) enzymes"/>
    <property type="match status" value="1"/>
</dbReference>
<dbReference type="Pfam" id="PF01425">
    <property type="entry name" value="Amidase"/>
    <property type="match status" value="1"/>
</dbReference>
<dbReference type="PROSITE" id="PS01295">
    <property type="entry name" value="ISPD"/>
    <property type="match status" value="1"/>
</dbReference>
<dbReference type="InterPro" id="IPR036928">
    <property type="entry name" value="AS_sf"/>
</dbReference>